<dbReference type="PANTHER" id="PTHR43792:SF9">
    <property type="entry name" value="RIBOSOMAL-PROTEIN-ALANINE ACETYLTRANSFERASE"/>
    <property type="match status" value="1"/>
</dbReference>
<reference evidence="2 4" key="1">
    <citation type="submission" date="2024-01" db="EMBL/GenBank/DDBJ databases">
        <title>Seven novel Bacillus-like species.</title>
        <authorList>
            <person name="Liu G."/>
        </authorList>
    </citation>
    <scope>NUCLEOTIDE SEQUENCE [LARGE SCALE GENOMIC DNA]</scope>
    <source>
        <strain evidence="2 4">FJAT-53711</strain>
    </source>
</reference>
<dbReference type="Gene3D" id="3.40.630.30">
    <property type="match status" value="1"/>
</dbReference>
<protein>
    <submittedName>
        <fullName evidence="2">GNAT family N-acetyltransferase</fullName>
    </submittedName>
</protein>
<dbReference type="InterPro" id="IPR051531">
    <property type="entry name" value="N-acetyltransferase"/>
</dbReference>
<dbReference type="Proteomes" id="UP001367922">
    <property type="component" value="Unassembled WGS sequence"/>
</dbReference>
<keyword evidence="4" id="KW-1185">Reference proteome</keyword>
<evidence type="ECO:0000313" key="3">
    <source>
        <dbReference type="EMBL" id="MEI4830714.1"/>
    </source>
</evidence>
<dbReference type="InterPro" id="IPR016181">
    <property type="entry name" value="Acyl_CoA_acyltransferase"/>
</dbReference>
<organism evidence="2 4">
    <name type="scientific">Bacillus yunxiaonensis</name>
    <dbReference type="NCBI Taxonomy" id="3127665"/>
    <lineage>
        <taxon>Bacteria</taxon>
        <taxon>Bacillati</taxon>
        <taxon>Bacillota</taxon>
        <taxon>Bacilli</taxon>
        <taxon>Bacillales</taxon>
        <taxon>Bacillaceae</taxon>
        <taxon>Bacillus</taxon>
    </lineage>
</organism>
<feature type="domain" description="N-acetyltransferase" evidence="1">
    <location>
        <begin position="14"/>
        <end position="176"/>
    </location>
</feature>
<comment type="caution">
    <text evidence="2">The sequence shown here is derived from an EMBL/GenBank/DDBJ whole genome shotgun (WGS) entry which is preliminary data.</text>
</comment>
<dbReference type="PROSITE" id="PS51186">
    <property type="entry name" value="GNAT"/>
    <property type="match status" value="1"/>
</dbReference>
<dbReference type="InterPro" id="IPR000182">
    <property type="entry name" value="GNAT_dom"/>
</dbReference>
<dbReference type="EMBL" id="JBAWSV010000001">
    <property type="protein sequence ID" value="MEI4828755.1"/>
    <property type="molecule type" value="Genomic_DNA"/>
</dbReference>
<sequence length="184" mass="21641">MEFPTLETDRLSLIEINQTYSQNIYDIFSLEEVTRYYGMNCFKEIEQAARMIDSFAKNFQEKRAIRWGIVVKEINDFIGTVGFNNLQLWSKRAEIGYDIHPSFWRKGYASEAVKAVLKYGFQELDLFRIGAITYPENEASSHLLLKIGFQKEGLLRGYIYQEHHSNDALVYSILKTDWEKERNL</sequence>
<evidence type="ECO:0000313" key="2">
    <source>
        <dbReference type="EMBL" id="MEI4828755.1"/>
    </source>
</evidence>
<accession>A0ABU8FRZ1</accession>
<evidence type="ECO:0000259" key="1">
    <source>
        <dbReference type="PROSITE" id="PS51186"/>
    </source>
</evidence>
<name>A0ABU8FRZ1_9BACI</name>
<dbReference type="SUPFAM" id="SSF55729">
    <property type="entry name" value="Acyl-CoA N-acyltransferases (Nat)"/>
    <property type="match status" value="1"/>
</dbReference>
<dbReference type="Pfam" id="PF13302">
    <property type="entry name" value="Acetyltransf_3"/>
    <property type="match status" value="1"/>
</dbReference>
<evidence type="ECO:0000313" key="4">
    <source>
        <dbReference type="Proteomes" id="UP001367922"/>
    </source>
</evidence>
<gene>
    <name evidence="2" type="ORF">WAX78_04725</name>
    <name evidence="3" type="ORF">WAX78_14770</name>
</gene>
<proteinExistence type="predicted"/>
<dbReference type="RefSeq" id="WP_336481113.1">
    <property type="nucleotide sequence ID" value="NZ_JBAWSV010000001.1"/>
</dbReference>
<dbReference type="CDD" id="cd04301">
    <property type="entry name" value="NAT_SF"/>
    <property type="match status" value="1"/>
</dbReference>
<dbReference type="EMBL" id="JBAWSV010000005">
    <property type="protein sequence ID" value="MEI4830714.1"/>
    <property type="molecule type" value="Genomic_DNA"/>
</dbReference>
<dbReference type="PANTHER" id="PTHR43792">
    <property type="entry name" value="GNAT FAMILY, PUTATIVE (AFU_ORTHOLOGUE AFUA_3G00765)-RELATED-RELATED"/>
    <property type="match status" value="1"/>
</dbReference>